<dbReference type="Proteomes" id="UP000189795">
    <property type="component" value="Unassembled WGS sequence"/>
</dbReference>
<reference evidence="1 2" key="1">
    <citation type="submission" date="2017-03" db="EMBL/GenBank/DDBJ databases">
        <title>Antibiotic resistance of probiotic microorganisms.</title>
        <authorList>
            <person name="Sanudo A.I."/>
            <person name="Olivares M."/>
            <person name="Banuelos O."/>
        </authorList>
    </citation>
    <scope>NUCLEOTIDE SEQUENCE [LARGE SCALE GENOMIC DNA]</scope>
    <source>
        <strain evidence="1 2">CECT8605</strain>
    </source>
</reference>
<comment type="caution">
    <text evidence="1">The sequence shown here is derived from an EMBL/GenBank/DDBJ whole genome shotgun (WGS) entry which is preliminary data.</text>
</comment>
<dbReference type="AlphaFoldDB" id="A0A1V4FJ19"/>
<gene>
    <name evidence="1" type="ORF">B5D07_10200</name>
</gene>
<name>A0A1V4FJ19_LIMRT</name>
<sequence>MNNNPETQENINMDLSRDNIYSYIFTTQGYSEEQDDKRKRPLFYWKAFHMYPVVIQNPEQYDFEDEDFDASDLELIVFTEGGDSEHYDCITMNATDLRDFMRNNPSFRTFTAEDLFDELNVI</sequence>
<dbReference type="RefSeq" id="WP_079376280.1">
    <property type="nucleotide sequence ID" value="NZ_MWVS01000120.1"/>
</dbReference>
<dbReference type="EMBL" id="MWVS01000120">
    <property type="protein sequence ID" value="OPG87621.1"/>
    <property type="molecule type" value="Genomic_DNA"/>
</dbReference>
<accession>A0A1V4FJ19</accession>
<evidence type="ECO:0000313" key="2">
    <source>
        <dbReference type="Proteomes" id="UP000189795"/>
    </source>
</evidence>
<protein>
    <submittedName>
        <fullName evidence="1">Uncharacterized protein</fullName>
    </submittedName>
</protein>
<evidence type="ECO:0000313" key="1">
    <source>
        <dbReference type="EMBL" id="OPG87621.1"/>
    </source>
</evidence>
<proteinExistence type="predicted"/>
<organism evidence="1 2">
    <name type="scientific">Limosilactobacillus reuteri</name>
    <name type="common">Lactobacillus reuteri</name>
    <dbReference type="NCBI Taxonomy" id="1598"/>
    <lineage>
        <taxon>Bacteria</taxon>
        <taxon>Bacillati</taxon>
        <taxon>Bacillota</taxon>
        <taxon>Bacilli</taxon>
        <taxon>Lactobacillales</taxon>
        <taxon>Lactobacillaceae</taxon>
        <taxon>Limosilactobacillus</taxon>
    </lineage>
</organism>